<reference evidence="2" key="1">
    <citation type="journal article" date="2011" name="Nat. Commun.">
        <title>Effector diversification within compartments of the Leptosphaeria maculans genome affected by Repeat-Induced Point mutations.</title>
        <authorList>
            <person name="Rouxel T."/>
            <person name="Grandaubert J."/>
            <person name="Hane J.K."/>
            <person name="Hoede C."/>
            <person name="van de Wouw A.P."/>
            <person name="Couloux A."/>
            <person name="Dominguez V."/>
            <person name="Anthouard V."/>
            <person name="Bally P."/>
            <person name="Bourras S."/>
            <person name="Cozijnsen A.J."/>
            <person name="Ciuffetti L.M."/>
            <person name="Degrave A."/>
            <person name="Dilmaghani A."/>
            <person name="Duret L."/>
            <person name="Fudal I."/>
            <person name="Goodwin S.B."/>
            <person name="Gout L."/>
            <person name="Glaser N."/>
            <person name="Linglin J."/>
            <person name="Kema G.H.J."/>
            <person name="Lapalu N."/>
            <person name="Lawrence C.B."/>
            <person name="May K."/>
            <person name="Meyer M."/>
            <person name="Ollivier B."/>
            <person name="Poulain J."/>
            <person name="Schoch C.L."/>
            <person name="Simon A."/>
            <person name="Spatafora J.W."/>
            <person name="Stachowiak A."/>
            <person name="Turgeon B.G."/>
            <person name="Tyler B.M."/>
            <person name="Vincent D."/>
            <person name="Weissenbach J."/>
            <person name="Amselem J."/>
            <person name="Quesneville H."/>
            <person name="Oliver R.P."/>
            <person name="Wincker P."/>
            <person name="Balesdent M.-H."/>
            <person name="Howlett B.J."/>
        </authorList>
    </citation>
    <scope>NUCLEOTIDE SEQUENCE [LARGE SCALE GENOMIC DNA]</scope>
    <source>
        <strain evidence="2">JN3 / isolate v23.1.3 / race Av1-4-5-6-7-8</strain>
    </source>
</reference>
<name>E5A7R8_LEPMJ</name>
<accession>E5A7R8</accession>
<dbReference type="AlphaFoldDB" id="E5A7R8"/>
<evidence type="ECO:0000313" key="2">
    <source>
        <dbReference type="Proteomes" id="UP000002668"/>
    </source>
</evidence>
<sequence>MHPPARDLRTIPLYTRLFHRFRIPERLPVVPLSFSSSTDFCLPPSRLVLQ</sequence>
<gene>
    <name evidence="1" type="ORF">LEMA_P089020.1</name>
</gene>
<keyword evidence="2" id="KW-1185">Reference proteome</keyword>
<dbReference type="EMBL" id="FP929136">
    <property type="protein sequence ID" value="CBX99663.1"/>
    <property type="molecule type" value="Genomic_DNA"/>
</dbReference>
<protein>
    <submittedName>
        <fullName evidence="1">Uncharacterized protein</fullName>
    </submittedName>
</protein>
<organism evidence="1 2">
    <name type="scientific">Leptosphaeria maculans (strain JN3 / isolate v23.1.3 / race Av1-4-5-6-7-8)</name>
    <name type="common">Blackleg fungus</name>
    <name type="synonym">Phoma lingam</name>
    <dbReference type="NCBI Taxonomy" id="985895"/>
    <lineage>
        <taxon>Eukaryota</taxon>
        <taxon>Fungi</taxon>
        <taxon>Dikarya</taxon>
        <taxon>Ascomycota</taxon>
        <taxon>Pezizomycotina</taxon>
        <taxon>Dothideomycetes</taxon>
        <taxon>Pleosporomycetidae</taxon>
        <taxon>Pleosporales</taxon>
        <taxon>Pleosporineae</taxon>
        <taxon>Leptosphaeriaceae</taxon>
        <taxon>Plenodomus</taxon>
        <taxon>Plenodomus lingam/Leptosphaeria maculans species complex</taxon>
    </lineage>
</organism>
<evidence type="ECO:0000313" key="1">
    <source>
        <dbReference type="EMBL" id="CBX99663.1"/>
    </source>
</evidence>
<dbReference type="InParanoid" id="E5A7R8"/>
<dbReference type="Proteomes" id="UP000002668">
    <property type="component" value="Genome"/>
</dbReference>
<dbReference type="HOGENOM" id="CLU_3125373_0_0_1"/>
<proteinExistence type="predicted"/>
<dbReference type="VEuPathDB" id="FungiDB:LEMA_P089020.1"/>